<evidence type="ECO:0000313" key="2">
    <source>
        <dbReference type="EMBL" id="CAG8730077.1"/>
    </source>
</evidence>
<organism evidence="2 3">
    <name type="scientific">Cetraspora pellucida</name>
    <dbReference type="NCBI Taxonomy" id="1433469"/>
    <lineage>
        <taxon>Eukaryota</taxon>
        <taxon>Fungi</taxon>
        <taxon>Fungi incertae sedis</taxon>
        <taxon>Mucoromycota</taxon>
        <taxon>Glomeromycotina</taxon>
        <taxon>Glomeromycetes</taxon>
        <taxon>Diversisporales</taxon>
        <taxon>Gigasporaceae</taxon>
        <taxon>Cetraspora</taxon>
    </lineage>
</organism>
<dbReference type="Pfam" id="PF10551">
    <property type="entry name" value="MULE"/>
    <property type="match status" value="1"/>
</dbReference>
<dbReference type="Proteomes" id="UP000789759">
    <property type="component" value="Unassembled WGS sequence"/>
</dbReference>
<evidence type="ECO:0000313" key="3">
    <source>
        <dbReference type="Proteomes" id="UP000789759"/>
    </source>
</evidence>
<dbReference type="PANTHER" id="PTHR47718">
    <property type="entry name" value="OS01G0519700 PROTEIN"/>
    <property type="match status" value="1"/>
</dbReference>
<gene>
    <name evidence="2" type="ORF">CPELLU_LOCUS13437</name>
</gene>
<sequence>MLLSIIVACGMLGQIYTTKKDILNIVQEIARHSGFAALSKDSKWKVVEVINKYYHPKAKDARVFHEHRQLTQEAKHTAVQMLKARAKPSTIYEAIRDENGEPIATRRDILNLKNNASIEALIVGMEKRGYSICHEDQKDGHIKHLFFCYKNSVKMTRCFPEVVLANATYKMNVYKLPFVNFINISNLEVNRLQTFGIADAWILDKSEKSYIWVVEKLASLIFFDISPLVFVMDNDAALIGILKKVFPQSENLLCTWHVLNNFKKNLRKHFNNNSYDKIIKLIDRIIHLRNYDTLNLAITSYKVLAASSFNMNKLRRVSINLPLKLSMTKDGVRDVVCGIIVEDSKMDHCFQIIDGIETMYEEDLELFNDEKSETGSDFILENDIHIENNSVTSHDTNDKNTVIYFKKELASHAVYHMLTPIEYPATSPEEIQYSIGKPGGEYKVMCLYLGVEVKREMRTCQGSKLCKFAASKLYNGTHQNKYGEKHHRFIFVPSNVNLELLNNLYNGTYEYNQDVQNTYAHQSGNVICCGSIVKKSCKVEFYKLTLLNLKECNLIKLYFGVDTLSEVHTSLNDIDKLRNCVYKIQKEKHPFGQDLLVANEFNKFEINYYDQIYNTLLTFAQIFTNQSTALAYQQMFEALFNLIKQLTETSSSFKHIHGEGWSCIIGDLDIAQAIGLGETLASIDNTYN</sequence>
<dbReference type="PANTHER" id="PTHR47718:SF3">
    <property type="entry name" value="PROTEIN FAR1-RELATED SEQUENCE 5-LIKE"/>
    <property type="match status" value="1"/>
</dbReference>
<protein>
    <submittedName>
        <fullName evidence="2">2066_t:CDS:1</fullName>
    </submittedName>
</protein>
<reference evidence="2" key="1">
    <citation type="submission" date="2021-06" db="EMBL/GenBank/DDBJ databases">
        <authorList>
            <person name="Kallberg Y."/>
            <person name="Tangrot J."/>
            <person name="Rosling A."/>
        </authorList>
    </citation>
    <scope>NUCLEOTIDE SEQUENCE</scope>
    <source>
        <strain evidence="2">FL966</strain>
    </source>
</reference>
<keyword evidence="3" id="KW-1185">Reference proteome</keyword>
<name>A0A9N9IBL6_9GLOM</name>
<proteinExistence type="predicted"/>
<accession>A0A9N9IBL6</accession>
<comment type="caution">
    <text evidence="2">The sequence shown here is derived from an EMBL/GenBank/DDBJ whole genome shotgun (WGS) entry which is preliminary data.</text>
</comment>
<feature type="domain" description="MULE transposase" evidence="1">
    <location>
        <begin position="163"/>
        <end position="261"/>
    </location>
</feature>
<feature type="non-terminal residue" evidence="2">
    <location>
        <position position="688"/>
    </location>
</feature>
<dbReference type="EMBL" id="CAJVQA010014263">
    <property type="protein sequence ID" value="CAG8730077.1"/>
    <property type="molecule type" value="Genomic_DNA"/>
</dbReference>
<dbReference type="OrthoDB" id="2422867at2759"/>
<evidence type="ECO:0000259" key="1">
    <source>
        <dbReference type="Pfam" id="PF10551"/>
    </source>
</evidence>
<dbReference type="InterPro" id="IPR018289">
    <property type="entry name" value="MULE_transposase_dom"/>
</dbReference>
<dbReference type="AlphaFoldDB" id="A0A9N9IBL6"/>